<dbReference type="PROSITE" id="PS00749">
    <property type="entry name" value="F_ACTIN_CAPPING_A_2"/>
    <property type="match status" value="1"/>
</dbReference>
<keyword evidence="3 6" id="KW-0117">Actin capping</keyword>
<evidence type="ECO:0000256" key="3">
    <source>
        <dbReference type="ARBA" id="ARBA00022467"/>
    </source>
</evidence>
<evidence type="ECO:0000313" key="8">
    <source>
        <dbReference type="EMBL" id="VUG16283.1"/>
    </source>
</evidence>
<dbReference type="GO" id="GO:0030036">
    <property type="term" value="P:actin cytoskeleton organization"/>
    <property type="evidence" value="ECO:0007669"/>
    <property type="project" value="TreeGrafter"/>
</dbReference>
<keyword evidence="9" id="KW-1185">Reference proteome</keyword>
<evidence type="ECO:0000256" key="5">
    <source>
        <dbReference type="ARBA" id="ARBA00025389"/>
    </source>
</evidence>
<dbReference type="Pfam" id="PF01267">
    <property type="entry name" value="F-actin_cap_A"/>
    <property type="match status" value="1"/>
</dbReference>
<sequence>MTDTTSLQGIIRSMIEDAPPGSAAPLQKDIKTILNNDDSRKVIAEDLKQYHLNKNYKLVKLTDKDFGIISKYNKSGLKYYDPLLKLKFDYDFDQLKVIDIEENGVEENAEINALNEKICDYALQHFPSFYKGMAIQDGENANIVYIIIVDENLNDANFYNGRWQSFYKLDKGNGELTGEITVKVHYYEDGNVALNTGKHIHETNINVDNIVETISNLEDEFEKALLKNFVALNEHQFKNLRRQLPINRSKVQWGKSIRTYKLGQDAAEGRK</sequence>
<comment type="function">
    <text evidence="5 6">F-actin-capping proteins bind in a Ca(2+)-independent manner to the fast growing ends of actin filaments (barbed end) thereby blocking the exchange of subunits at these ends. Unlike other capping proteins (such as gelsolin and severin), these proteins do not sever actin filaments.</text>
</comment>
<dbReference type="PANTHER" id="PTHR10653">
    <property type="entry name" value="F-ACTIN-CAPPING PROTEIN SUBUNIT ALPHA"/>
    <property type="match status" value="1"/>
</dbReference>
<evidence type="ECO:0000256" key="2">
    <source>
        <dbReference type="ARBA" id="ARBA00014038"/>
    </source>
</evidence>
<reference evidence="8 9" key="1">
    <citation type="submission" date="2019-07" db="EMBL/GenBank/DDBJ databases">
        <authorList>
            <person name="Friedrich A."/>
            <person name="Schacherer J."/>
        </authorList>
    </citation>
    <scope>NUCLEOTIDE SEQUENCE [LARGE SCALE GENOMIC DNA]</scope>
</reference>
<dbReference type="EMBL" id="CABFWN010000001">
    <property type="protein sequence ID" value="VUG16283.1"/>
    <property type="molecule type" value="Genomic_DNA"/>
</dbReference>
<dbReference type="InterPro" id="IPR037282">
    <property type="entry name" value="CapZ_alpha/beta"/>
</dbReference>
<evidence type="ECO:0000256" key="4">
    <source>
        <dbReference type="ARBA" id="ARBA00023203"/>
    </source>
</evidence>
<dbReference type="InterPro" id="IPR017865">
    <property type="entry name" value="F-actin_cap_asu_CS"/>
</dbReference>
<dbReference type="PRINTS" id="PR00191">
    <property type="entry name" value="FACTINCAPA"/>
</dbReference>
<evidence type="ECO:0000256" key="6">
    <source>
        <dbReference type="RuleBase" id="RU365077"/>
    </source>
</evidence>
<dbReference type="SUPFAM" id="SSF90096">
    <property type="entry name" value="Subunits of heterodimeric actin filament capping protein Capz"/>
    <property type="match status" value="1"/>
</dbReference>
<organism evidence="8 9">
    <name type="scientific">Dekkera bruxellensis</name>
    <name type="common">Brettanomyces custersii</name>
    <dbReference type="NCBI Taxonomy" id="5007"/>
    <lineage>
        <taxon>Eukaryota</taxon>
        <taxon>Fungi</taxon>
        <taxon>Dikarya</taxon>
        <taxon>Ascomycota</taxon>
        <taxon>Saccharomycotina</taxon>
        <taxon>Pichiomycetes</taxon>
        <taxon>Pichiales</taxon>
        <taxon>Pichiaceae</taxon>
        <taxon>Brettanomyces</taxon>
    </lineage>
</organism>
<evidence type="ECO:0000313" key="9">
    <source>
        <dbReference type="Proteomes" id="UP000478008"/>
    </source>
</evidence>
<dbReference type="PROSITE" id="PS00748">
    <property type="entry name" value="F_ACTIN_CAPPING_A_1"/>
    <property type="match status" value="1"/>
</dbReference>
<keyword evidence="4 6" id="KW-0009">Actin-binding</keyword>
<dbReference type="Proteomes" id="UP000478008">
    <property type="component" value="Unassembled WGS sequence"/>
</dbReference>
<dbReference type="GO" id="GO:0008290">
    <property type="term" value="C:F-actin capping protein complex"/>
    <property type="evidence" value="ECO:0007669"/>
    <property type="project" value="UniProtKB-UniRule"/>
</dbReference>
<evidence type="ECO:0000256" key="1">
    <source>
        <dbReference type="ARBA" id="ARBA00010479"/>
    </source>
</evidence>
<comment type="subunit">
    <text evidence="6">Heterodimer of an alpha and a beta subunit.</text>
</comment>
<dbReference type="PANTHER" id="PTHR10653:SF0">
    <property type="entry name" value="F-ACTIN-CAPPING PROTEIN SUBUNIT ALPHA"/>
    <property type="match status" value="1"/>
</dbReference>
<dbReference type="AlphaFoldDB" id="A0A7D9GXH9"/>
<name>A0A7D9GXH9_DEKBR</name>
<comment type="similarity">
    <text evidence="1 6">Belongs to the F-actin-capping protein alpha subunit family.</text>
</comment>
<dbReference type="GO" id="GO:0051015">
    <property type="term" value="F:actin filament binding"/>
    <property type="evidence" value="ECO:0007669"/>
    <property type="project" value="TreeGrafter"/>
</dbReference>
<dbReference type="InterPro" id="IPR002189">
    <property type="entry name" value="CapZ_alpha"/>
</dbReference>
<dbReference type="GO" id="GO:0051016">
    <property type="term" value="P:barbed-end actin filament capping"/>
    <property type="evidence" value="ECO:0007669"/>
    <property type="project" value="UniProtKB-UniRule"/>
</dbReference>
<dbReference type="InterPro" id="IPR042489">
    <property type="entry name" value="CapZ_alpha_1"/>
</dbReference>
<proteinExistence type="inferred from homology"/>
<protein>
    <recommendedName>
        <fullName evidence="2 6">F-actin-capping protein subunit alpha</fullName>
    </recommendedName>
</protein>
<dbReference type="GO" id="GO:0030479">
    <property type="term" value="C:actin cortical patch"/>
    <property type="evidence" value="ECO:0007669"/>
    <property type="project" value="TreeGrafter"/>
</dbReference>
<dbReference type="InterPro" id="IPR042276">
    <property type="entry name" value="CapZ_alpha/beta_2"/>
</dbReference>
<keyword evidence="7" id="KW-0175">Coiled coil</keyword>
<dbReference type="Gene3D" id="3.30.1140.60">
    <property type="entry name" value="F-actin capping protein, alpha subunit"/>
    <property type="match status" value="1"/>
</dbReference>
<accession>A0A7D9GXH9</accession>
<evidence type="ECO:0000256" key="7">
    <source>
        <dbReference type="SAM" id="Coils"/>
    </source>
</evidence>
<feature type="coiled-coil region" evidence="7">
    <location>
        <begin position="200"/>
        <end position="227"/>
    </location>
</feature>
<gene>
    <name evidence="8" type="primary">CAP1</name>
    <name evidence="8" type="ORF">DEBR0S1_12750G</name>
</gene>
<dbReference type="Gene3D" id="3.90.1150.210">
    <property type="entry name" value="F-actin capping protein, beta subunit"/>
    <property type="match status" value="1"/>
</dbReference>